<dbReference type="EMBL" id="ACJM01000003">
    <property type="protein sequence ID" value="EEG78398.1"/>
    <property type="molecule type" value="Genomic_DNA"/>
</dbReference>
<comment type="caution">
    <text evidence="3">The sequence shown here is derived from an EMBL/GenBank/DDBJ whole genome shotgun (WGS) entry which is preliminary data.</text>
</comment>
<dbReference type="eggNOG" id="COG4655">
    <property type="taxonomic scope" value="Bacteria"/>
</dbReference>
<proteinExistence type="predicted"/>
<gene>
    <name evidence="3" type="ORF">DealDRAFT_0813</name>
</gene>
<dbReference type="Proteomes" id="UP000006443">
    <property type="component" value="Unassembled WGS sequence"/>
</dbReference>
<keyword evidence="1" id="KW-0472">Membrane</keyword>
<feature type="transmembrane region" description="Helical" evidence="1">
    <location>
        <begin position="21"/>
        <end position="47"/>
    </location>
</feature>
<evidence type="ECO:0000313" key="4">
    <source>
        <dbReference type="Proteomes" id="UP000006443"/>
    </source>
</evidence>
<name>C0GEA4_DETAL</name>
<dbReference type="STRING" id="555088.DealDRAFT_0813"/>
<dbReference type="Pfam" id="PF13400">
    <property type="entry name" value="Tad"/>
    <property type="match status" value="1"/>
</dbReference>
<sequence>MIRGDWVNRFRYLFKDERGNVLVIFAVALIALLGFAAIVIDVGGMYVERRSMVTAADAGALAGARELAESGDEALAEQAAALFAQTNGAEITDDIEVLDVEYNGESFKAVRASVGVNREHFFAKALGFNDSDVFARAVATWGYPKALSNLLPIFFEIEDGQSLPEGEQLLLDESLEPGNWGFLALNPSGQNAINAVLAGGVNDYEYEVGDEITQDTKPGNANSRINPIEERMRLAADPDSGVSMVGILPIIREITSGGRTEVVIVGFAPFLIKDVITAKTKEEDNLWYGRGSVYAHLENPPNYYGGYPMPQDIDEEFPKGAIIGEFLDQYFIPASQVGEITQNPEFGFGTHVIRLVE</sequence>
<reference evidence="3 4" key="1">
    <citation type="submission" date="2009-02" db="EMBL/GenBank/DDBJ databases">
        <title>Sequencing of the draft genome and assembly of Dethiobacter alkaliphilus AHT 1.</title>
        <authorList>
            <consortium name="US DOE Joint Genome Institute (JGI-PGF)"/>
            <person name="Lucas S."/>
            <person name="Copeland A."/>
            <person name="Lapidus A."/>
            <person name="Glavina del Rio T."/>
            <person name="Dalin E."/>
            <person name="Tice H."/>
            <person name="Bruce D."/>
            <person name="Goodwin L."/>
            <person name="Pitluck S."/>
            <person name="Larimer F."/>
            <person name="Land M.L."/>
            <person name="Hauser L."/>
            <person name="Muyzer G."/>
        </authorList>
    </citation>
    <scope>NUCLEOTIDE SEQUENCE [LARGE SCALE GENOMIC DNA]</scope>
    <source>
        <strain evidence="3 4">AHT 1</strain>
    </source>
</reference>
<evidence type="ECO:0000313" key="3">
    <source>
        <dbReference type="EMBL" id="EEG78398.1"/>
    </source>
</evidence>
<dbReference type="InterPro" id="IPR028087">
    <property type="entry name" value="Tad_N"/>
</dbReference>
<evidence type="ECO:0000259" key="2">
    <source>
        <dbReference type="Pfam" id="PF13400"/>
    </source>
</evidence>
<evidence type="ECO:0000256" key="1">
    <source>
        <dbReference type="SAM" id="Phobius"/>
    </source>
</evidence>
<feature type="domain" description="Putative Flp pilus-assembly TadG-like N-terminal" evidence="2">
    <location>
        <begin position="19"/>
        <end position="65"/>
    </location>
</feature>
<protein>
    <recommendedName>
        <fullName evidence="2">Putative Flp pilus-assembly TadG-like N-terminal domain-containing protein</fullName>
    </recommendedName>
</protein>
<dbReference type="AlphaFoldDB" id="C0GEA4"/>
<keyword evidence="4" id="KW-1185">Reference proteome</keyword>
<keyword evidence="1" id="KW-1133">Transmembrane helix</keyword>
<keyword evidence="1" id="KW-0812">Transmembrane</keyword>
<accession>C0GEA4</accession>
<organism evidence="3 4">
    <name type="scientific">Dethiobacter alkaliphilus AHT 1</name>
    <dbReference type="NCBI Taxonomy" id="555088"/>
    <lineage>
        <taxon>Bacteria</taxon>
        <taxon>Bacillati</taxon>
        <taxon>Bacillota</taxon>
        <taxon>Dethiobacteria</taxon>
        <taxon>Dethiobacterales</taxon>
        <taxon>Dethiobacteraceae</taxon>
        <taxon>Dethiobacter</taxon>
    </lineage>
</organism>